<evidence type="ECO:0000256" key="1">
    <source>
        <dbReference type="ARBA" id="ARBA00010759"/>
    </source>
</evidence>
<dbReference type="InterPro" id="IPR036821">
    <property type="entry name" value="Peptide_deformylase_sf"/>
</dbReference>
<gene>
    <name evidence="2" type="ORF">METZ01_LOCUS507661</name>
</gene>
<name>A0A383ED85_9ZZZZ</name>
<reference evidence="2" key="1">
    <citation type="submission" date="2018-05" db="EMBL/GenBank/DDBJ databases">
        <authorList>
            <person name="Lanie J.A."/>
            <person name="Ng W.-L."/>
            <person name="Kazmierczak K.M."/>
            <person name="Andrzejewski T.M."/>
            <person name="Davidsen T.M."/>
            <person name="Wayne K.J."/>
            <person name="Tettelin H."/>
            <person name="Glass J.I."/>
            <person name="Rusch D."/>
            <person name="Podicherti R."/>
            <person name="Tsui H.-C.T."/>
            <person name="Winkler M.E."/>
        </authorList>
    </citation>
    <scope>NUCLEOTIDE SEQUENCE</scope>
</reference>
<dbReference type="Pfam" id="PF01327">
    <property type="entry name" value="Pep_deformylase"/>
    <property type="match status" value="1"/>
</dbReference>
<dbReference type="PANTHER" id="PTHR10458">
    <property type="entry name" value="PEPTIDE DEFORMYLASE"/>
    <property type="match status" value="1"/>
</dbReference>
<dbReference type="Gene3D" id="3.90.45.10">
    <property type="entry name" value="Peptide deformylase"/>
    <property type="match status" value="1"/>
</dbReference>
<dbReference type="InterPro" id="IPR023635">
    <property type="entry name" value="Peptide_deformylase"/>
</dbReference>
<dbReference type="EMBL" id="UINC01224964">
    <property type="protein sequence ID" value="SVE54807.1"/>
    <property type="molecule type" value="Genomic_DNA"/>
</dbReference>
<dbReference type="AlphaFoldDB" id="A0A383ED85"/>
<organism evidence="2">
    <name type="scientific">marine metagenome</name>
    <dbReference type="NCBI Taxonomy" id="408172"/>
    <lineage>
        <taxon>unclassified sequences</taxon>
        <taxon>metagenomes</taxon>
        <taxon>ecological metagenomes</taxon>
    </lineage>
</organism>
<dbReference type="SUPFAM" id="SSF56420">
    <property type="entry name" value="Peptide deformylase"/>
    <property type="match status" value="1"/>
</dbReference>
<feature type="non-terminal residue" evidence="2">
    <location>
        <position position="66"/>
    </location>
</feature>
<proteinExistence type="inferred from homology"/>
<dbReference type="PANTHER" id="PTHR10458:SF22">
    <property type="entry name" value="PEPTIDE DEFORMYLASE"/>
    <property type="match status" value="1"/>
</dbReference>
<evidence type="ECO:0000313" key="2">
    <source>
        <dbReference type="EMBL" id="SVE54807.1"/>
    </source>
</evidence>
<accession>A0A383ED85</accession>
<dbReference type="GO" id="GO:0042586">
    <property type="term" value="F:peptide deformylase activity"/>
    <property type="evidence" value="ECO:0007669"/>
    <property type="project" value="InterPro"/>
</dbReference>
<protein>
    <submittedName>
        <fullName evidence="2">Uncharacterized protein</fullName>
    </submittedName>
</protein>
<comment type="similarity">
    <text evidence="1">Belongs to the polypeptide deformylase family.</text>
</comment>
<sequence length="66" mass="7329">MYETIGIEHGIGLAANQIGWDLNIMIVDTQNYEDSKGESCIFINTEILHTEGETIMEEGCLSIPNI</sequence>